<dbReference type="NCBIfam" id="TIGR02595">
    <property type="entry name" value="PEP_CTERM"/>
    <property type="match status" value="1"/>
</dbReference>
<sequence>MKAVLSMGLASAKVFKQREYMKIKSVLAAVAIAAASVSSFAGNYSTSFDSDGFANIFKRYAANTGTSFNDTWSFTGVTAGTYDIQGDLSGTNVSFSSVVLDGHSWDLFASGTAFRFASVTFTGTQPVLLSVAGTKSGSAISNYTGSVTVTAVPEPETYAMLLAGLGLMGGIARRRKQAAKA</sequence>
<dbReference type="RefSeq" id="WP_310339812.1">
    <property type="nucleotide sequence ID" value="NZ_JAVDXO010000002.1"/>
</dbReference>
<evidence type="ECO:0000313" key="3">
    <source>
        <dbReference type="EMBL" id="MDR7305608.1"/>
    </source>
</evidence>
<feature type="chain" id="PRO_5046825141" description="Ice-binding protein C-terminal domain-containing protein" evidence="1">
    <location>
        <begin position="42"/>
        <end position="181"/>
    </location>
</feature>
<gene>
    <name evidence="3" type="ORF">J2X15_000886</name>
</gene>
<dbReference type="Pfam" id="PF07589">
    <property type="entry name" value="PEP-CTERM"/>
    <property type="match status" value="1"/>
</dbReference>
<feature type="signal peptide" evidence="1">
    <location>
        <begin position="1"/>
        <end position="41"/>
    </location>
</feature>
<name>A0ABU1ZJ93_9BURK</name>
<feature type="domain" description="Ice-binding protein C-terminal" evidence="2">
    <location>
        <begin position="151"/>
        <end position="176"/>
    </location>
</feature>
<dbReference type="InterPro" id="IPR013424">
    <property type="entry name" value="Ice-binding_C"/>
</dbReference>
<keyword evidence="4" id="KW-1185">Reference proteome</keyword>
<proteinExistence type="predicted"/>
<reference evidence="3 4" key="1">
    <citation type="submission" date="2023-07" db="EMBL/GenBank/DDBJ databases">
        <title>Sorghum-associated microbial communities from plants grown in Nebraska, USA.</title>
        <authorList>
            <person name="Schachtman D."/>
        </authorList>
    </citation>
    <scope>NUCLEOTIDE SEQUENCE [LARGE SCALE GENOMIC DNA]</scope>
    <source>
        <strain evidence="3 4">BE308</strain>
    </source>
</reference>
<keyword evidence="1" id="KW-0732">Signal</keyword>
<comment type="caution">
    <text evidence="3">The sequence shown here is derived from an EMBL/GenBank/DDBJ whole genome shotgun (WGS) entry which is preliminary data.</text>
</comment>
<dbReference type="NCBIfam" id="NF038126">
    <property type="entry name" value="PEP_CTERM_FxDxF"/>
    <property type="match status" value="1"/>
</dbReference>
<dbReference type="Proteomes" id="UP001268089">
    <property type="component" value="Unassembled WGS sequence"/>
</dbReference>
<evidence type="ECO:0000313" key="4">
    <source>
        <dbReference type="Proteomes" id="UP001268089"/>
    </source>
</evidence>
<accession>A0ABU1ZJ93</accession>
<evidence type="ECO:0000259" key="2">
    <source>
        <dbReference type="Pfam" id="PF07589"/>
    </source>
</evidence>
<protein>
    <recommendedName>
        <fullName evidence="2">Ice-binding protein C-terminal domain-containing protein</fullName>
    </recommendedName>
</protein>
<dbReference type="EMBL" id="JAVDXO010000002">
    <property type="protein sequence ID" value="MDR7305608.1"/>
    <property type="molecule type" value="Genomic_DNA"/>
</dbReference>
<evidence type="ECO:0000256" key="1">
    <source>
        <dbReference type="SAM" id="SignalP"/>
    </source>
</evidence>
<organism evidence="3 4">
    <name type="scientific">Rhodoferax saidenbachensis</name>
    <dbReference type="NCBI Taxonomy" id="1484693"/>
    <lineage>
        <taxon>Bacteria</taxon>
        <taxon>Pseudomonadati</taxon>
        <taxon>Pseudomonadota</taxon>
        <taxon>Betaproteobacteria</taxon>
        <taxon>Burkholderiales</taxon>
        <taxon>Comamonadaceae</taxon>
        <taxon>Rhodoferax</taxon>
    </lineage>
</organism>